<evidence type="ECO:0000256" key="1">
    <source>
        <dbReference type="SAM" id="SignalP"/>
    </source>
</evidence>
<dbReference type="Proteomes" id="UP000502415">
    <property type="component" value="Chromosome"/>
</dbReference>
<evidence type="ECO:0000313" key="2">
    <source>
        <dbReference type="EMBL" id="QJE03106.1"/>
    </source>
</evidence>
<dbReference type="EMBL" id="CP051685">
    <property type="protein sequence ID" value="QJE03106.1"/>
    <property type="molecule type" value="Genomic_DNA"/>
</dbReference>
<dbReference type="AlphaFoldDB" id="A0A7Z2W0X6"/>
<keyword evidence="1" id="KW-0732">Signal</keyword>
<gene>
    <name evidence="2" type="ORF">HH212_01200</name>
</gene>
<keyword evidence="3" id="KW-1185">Reference proteome</keyword>
<name>A0A7Z2W0X6_9BURK</name>
<sequence>MLARCLLAPCLLAASGLAAATNYTLWINGRNGGGTVGDYDSFAYWGPASTPAGINKKAANWDGRSSIASQSGHLRDALDCFCTGANWCYIAAHSAGDLMIGYTLANYGGSTRVKKNAVANAAGVCADLGGSAGGTQAGWNIKWVRVAAGSGGGSELADAGAWAISEPLVQDLRTVTARAMYNHNATRGIWFYMYAGARGALYSALLPGQDDEVEAYHSAGGVSGSSGAAFCNPRDWFCNDLTLGSAANQGGRPKWNTHSVAFRDDGEDYNHYVNGNWGGIVSVMRAAVAASAL</sequence>
<dbReference type="KEGG" id="mfy:HH212_01200"/>
<reference evidence="2 3" key="1">
    <citation type="submission" date="2020-04" db="EMBL/GenBank/DDBJ databases">
        <title>Genome sequencing of novel species.</title>
        <authorList>
            <person name="Heo J."/>
            <person name="Kim S.-J."/>
            <person name="Kim J.-S."/>
            <person name="Hong S.-B."/>
            <person name="Kwon S.-W."/>
        </authorList>
    </citation>
    <scope>NUCLEOTIDE SEQUENCE [LARGE SCALE GENOMIC DNA]</scope>
    <source>
        <strain evidence="2 3">GN2-R2</strain>
    </source>
</reference>
<organism evidence="2 3">
    <name type="scientific">Massilia forsythiae</name>
    <dbReference type="NCBI Taxonomy" id="2728020"/>
    <lineage>
        <taxon>Bacteria</taxon>
        <taxon>Pseudomonadati</taxon>
        <taxon>Pseudomonadota</taxon>
        <taxon>Betaproteobacteria</taxon>
        <taxon>Burkholderiales</taxon>
        <taxon>Oxalobacteraceae</taxon>
        <taxon>Telluria group</taxon>
        <taxon>Massilia</taxon>
    </lineage>
</organism>
<proteinExistence type="predicted"/>
<feature type="signal peptide" evidence="1">
    <location>
        <begin position="1"/>
        <end position="20"/>
    </location>
</feature>
<accession>A0A7Z2W0X6</accession>
<feature type="chain" id="PRO_5030821420" evidence="1">
    <location>
        <begin position="21"/>
        <end position="293"/>
    </location>
</feature>
<protein>
    <submittedName>
        <fullName evidence="2">Uncharacterized protein</fullName>
    </submittedName>
</protein>
<evidence type="ECO:0000313" key="3">
    <source>
        <dbReference type="Proteomes" id="UP000502415"/>
    </source>
</evidence>